<feature type="region of interest" description="Disordered" evidence="1">
    <location>
        <begin position="36"/>
        <end position="64"/>
    </location>
</feature>
<dbReference type="EMBL" id="LYUB02000002">
    <property type="protein sequence ID" value="OVF10435.1"/>
    <property type="molecule type" value="Genomic_DNA"/>
</dbReference>
<dbReference type="KEGG" id="clus:A9F13_02g02486"/>
<organism evidence="2 3">
    <name type="scientific">Clavispora lusitaniae</name>
    <name type="common">Candida lusitaniae</name>
    <dbReference type="NCBI Taxonomy" id="36911"/>
    <lineage>
        <taxon>Eukaryota</taxon>
        <taxon>Fungi</taxon>
        <taxon>Dikarya</taxon>
        <taxon>Ascomycota</taxon>
        <taxon>Saccharomycotina</taxon>
        <taxon>Pichiomycetes</taxon>
        <taxon>Metschnikowiaceae</taxon>
        <taxon>Clavispora</taxon>
    </lineage>
</organism>
<sequence length="64" mass="7028">MDQSRRPKEKKTENPIRHPIDLVVCFGAKVFSPFDDRSTRGTEAASAGDVHMVSAPDAGESRDI</sequence>
<accession>A0AA91Q361</accession>
<dbReference type="AlphaFoldDB" id="A0AA91Q361"/>
<proteinExistence type="predicted"/>
<reference evidence="2 3" key="1">
    <citation type="submission" date="2017-04" db="EMBL/GenBank/DDBJ databases">
        <title>Draft genome of the yeast Clavispora lusitaniae type strain CBS 6936.</title>
        <authorList>
            <person name="Durrens P."/>
            <person name="Klopp C."/>
            <person name="Biteau N."/>
            <person name="Fitton-Ouhabi V."/>
            <person name="Dementhon K."/>
            <person name="Accoceberry I."/>
            <person name="Sherman D.J."/>
            <person name="Noel T."/>
        </authorList>
    </citation>
    <scope>NUCLEOTIDE SEQUENCE [LARGE SCALE GENOMIC DNA]</scope>
    <source>
        <strain evidence="2 3">CBS 6936</strain>
    </source>
</reference>
<dbReference type="Proteomes" id="UP000195602">
    <property type="component" value="Unassembled WGS sequence"/>
</dbReference>
<evidence type="ECO:0000313" key="2">
    <source>
        <dbReference type="EMBL" id="OVF10435.1"/>
    </source>
</evidence>
<name>A0AA91Q361_CLALS</name>
<protein>
    <submittedName>
        <fullName evidence="2">Uncharacterized protein</fullName>
    </submittedName>
</protein>
<evidence type="ECO:0000256" key="1">
    <source>
        <dbReference type="SAM" id="MobiDB-lite"/>
    </source>
</evidence>
<evidence type="ECO:0000313" key="3">
    <source>
        <dbReference type="Proteomes" id="UP000195602"/>
    </source>
</evidence>
<comment type="caution">
    <text evidence="2">The sequence shown here is derived from an EMBL/GenBank/DDBJ whole genome shotgun (WGS) entry which is preliminary data.</text>
</comment>
<gene>
    <name evidence="2" type="ORF">A9F13_02g02486</name>
</gene>